<dbReference type="Proteomes" id="UP000323380">
    <property type="component" value="Unassembled WGS sequence"/>
</dbReference>
<dbReference type="PANTHER" id="PTHR30482">
    <property type="entry name" value="HIGH-AFFINITY BRANCHED-CHAIN AMINO ACID TRANSPORT SYSTEM PERMEASE"/>
    <property type="match status" value="1"/>
</dbReference>
<comment type="subcellular location">
    <subcellularLocation>
        <location evidence="1">Cell membrane</location>
        <topology evidence="1">Multi-pass membrane protein</topology>
    </subcellularLocation>
</comment>
<feature type="transmembrane region" description="Helical" evidence="6">
    <location>
        <begin position="253"/>
        <end position="278"/>
    </location>
</feature>
<gene>
    <name evidence="7" type="ORF">FXF69_36655</name>
</gene>
<name>A0A5D0N9N1_9ACTN</name>
<proteinExistence type="predicted"/>
<dbReference type="PANTHER" id="PTHR30482:SF18">
    <property type="entry name" value="BRANCHED AMINO ACID TRANSPORT SYSTEM PERMEASE"/>
    <property type="match status" value="1"/>
</dbReference>
<sequence>MRPHNAPVRALPSGAAAWWQFAALALFVAVAPAALASTAYLNLLTLAGIWGVAAVGVSLLAGLGGQFTFGQAGLVSVGAYASAVVTVQHGGHPLLGVLAGIAIAVAVALATAPILRLRGWYLALATLALGHLVLHLEVTLTSVTKGNDGISGIPPLGAFGVTLDDETAFFVAGWSLVGLCMLLARNLAASRFGRAARAVQADEDAARAQGVPALRYKTAMWVLAAAMAALSGSLYAHYSQFVSPADFGVDHSITLFVAVLLGGSRSVFGTLVALAFLLSLPELGGALSTPLLTALALMAVYALSPAGLAGLAERAAAAVRRVSRRPGHA</sequence>
<comment type="caution">
    <text evidence="7">The sequence shown here is derived from an EMBL/GenBank/DDBJ whole genome shotgun (WGS) entry which is preliminary data.</text>
</comment>
<dbReference type="InterPro" id="IPR043428">
    <property type="entry name" value="LivM-like"/>
</dbReference>
<feature type="transmembrane region" description="Helical" evidence="6">
    <location>
        <begin position="168"/>
        <end position="188"/>
    </location>
</feature>
<protein>
    <submittedName>
        <fullName evidence="7">Branched-chain amino acid ABC transporter permease</fullName>
    </submittedName>
</protein>
<accession>A0A5D0N9N1</accession>
<dbReference type="EMBL" id="VSFG01000011">
    <property type="protein sequence ID" value="TYB41058.1"/>
    <property type="molecule type" value="Genomic_DNA"/>
</dbReference>
<keyword evidence="8" id="KW-1185">Reference proteome</keyword>
<feature type="transmembrane region" description="Helical" evidence="6">
    <location>
        <begin position="285"/>
        <end position="304"/>
    </location>
</feature>
<evidence type="ECO:0000313" key="7">
    <source>
        <dbReference type="EMBL" id="TYB41058.1"/>
    </source>
</evidence>
<feature type="transmembrane region" description="Helical" evidence="6">
    <location>
        <begin position="94"/>
        <end position="115"/>
    </location>
</feature>
<feature type="transmembrane region" description="Helical" evidence="6">
    <location>
        <begin position="219"/>
        <end position="238"/>
    </location>
</feature>
<dbReference type="AlphaFoldDB" id="A0A5D0N9N1"/>
<reference evidence="7 8" key="1">
    <citation type="submission" date="2019-08" db="EMBL/GenBank/DDBJ databases">
        <title>Actinomadura sp. nov. CYP1-5 isolated from mountain soil.</title>
        <authorList>
            <person name="Songsumanus A."/>
            <person name="Kuncharoen N."/>
            <person name="Kudo T."/>
            <person name="Yuki M."/>
            <person name="Igarashi Y."/>
            <person name="Tanasupawat S."/>
        </authorList>
    </citation>
    <scope>NUCLEOTIDE SEQUENCE [LARGE SCALE GENOMIC DNA]</scope>
    <source>
        <strain evidence="7 8">JCM 14158</strain>
    </source>
</reference>
<feature type="transmembrane region" description="Helical" evidence="6">
    <location>
        <begin position="17"/>
        <end position="36"/>
    </location>
</feature>
<evidence type="ECO:0000256" key="6">
    <source>
        <dbReference type="SAM" id="Phobius"/>
    </source>
</evidence>
<evidence type="ECO:0000256" key="4">
    <source>
        <dbReference type="ARBA" id="ARBA00022989"/>
    </source>
</evidence>
<dbReference type="CDD" id="cd06581">
    <property type="entry name" value="TM_PBP1_LivM_like"/>
    <property type="match status" value="1"/>
</dbReference>
<keyword evidence="3 6" id="KW-0812">Transmembrane</keyword>
<keyword evidence="5 6" id="KW-0472">Membrane</keyword>
<dbReference type="STRING" id="1220554.GCA_001552135_06199"/>
<organism evidence="7 8">
    <name type="scientific">Actinomadura chibensis</name>
    <dbReference type="NCBI Taxonomy" id="392828"/>
    <lineage>
        <taxon>Bacteria</taxon>
        <taxon>Bacillati</taxon>
        <taxon>Actinomycetota</taxon>
        <taxon>Actinomycetes</taxon>
        <taxon>Streptosporangiales</taxon>
        <taxon>Thermomonosporaceae</taxon>
        <taxon>Actinomadura</taxon>
    </lineage>
</organism>
<dbReference type="Pfam" id="PF02653">
    <property type="entry name" value="BPD_transp_2"/>
    <property type="match status" value="1"/>
</dbReference>
<dbReference type="InterPro" id="IPR001851">
    <property type="entry name" value="ABC_transp_permease"/>
</dbReference>
<dbReference type="GO" id="GO:0005886">
    <property type="term" value="C:plasma membrane"/>
    <property type="evidence" value="ECO:0007669"/>
    <property type="project" value="UniProtKB-SubCell"/>
</dbReference>
<keyword evidence="2" id="KW-1003">Cell membrane</keyword>
<feature type="transmembrane region" description="Helical" evidence="6">
    <location>
        <begin position="43"/>
        <end position="63"/>
    </location>
</feature>
<evidence type="ECO:0000256" key="1">
    <source>
        <dbReference type="ARBA" id="ARBA00004651"/>
    </source>
</evidence>
<evidence type="ECO:0000256" key="3">
    <source>
        <dbReference type="ARBA" id="ARBA00022692"/>
    </source>
</evidence>
<dbReference type="GO" id="GO:0015658">
    <property type="term" value="F:branched-chain amino acid transmembrane transporter activity"/>
    <property type="evidence" value="ECO:0007669"/>
    <property type="project" value="InterPro"/>
</dbReference>
<evidence type="ECO:0000313" key="8">
    <source>
        <dbReference type="Proteomes" id="UP000323380"/>
    </source>
</evidence>
<keyword evidence="4 6" id="KW-1133">Transmembrane helix</keyword>
<evidence type="ECO:0000256" key="2">
    <source>
        <dbReference type="ARBA" id="ARBA00022475"/>
    </source>
</evidence>
<evidence type="ECO:0000256" key="5">
    <source>
        <dbReference type="ARBA" id="ARBA00023136"/>
    </source>
</evidence>